<organism evidence="3 4">
    <name type="scientific">Geodermatophilus sabuli</name>
    <dbReference type="NCBI Taxonomy" id="1564158"/>
    <lineage>
        <taxon>Bacteria</taxon>
        <taxon>Bacillati</taxon>
        <taxon>Actinomycetota</taxon>
        <taxon>Actinomycetes</taxon>
        <taxon>Geodermatophilales</taxon>
        <taxon>Geodermatophilaceae</taxon>
        <taxon>Geodermatophilus</taxon>
    </lineage>
</organism>
<accession>A0A7K3W2R2</accession>
<protein>
    <submittedName>
        <fullName evidence="3">Diguanylate cyclase</fullName>
    </submittedName>
</protein>
<dbReference type="Gene3D" id="3.30.70.270">
    <property type="match status" value="1"/>
</dbReference>
<dbReference type="Gene3D" id="3.30.450.20">
    <property type="entry name" value="PAS domain"/>
    <property type="match status" value="1"/>
</dbReference>
<evidence type="ECO:0000313" key="3">
    <source>
        <dbReference type="EMBL" id="NEK58960.1"/>
    </source>
</evidence>
<dbReference type="Pfam" id="PF00990">
    <property type="entry name" value="GGDEF"/>
    <property type="match status" value="1"/>
</dbReference>
<dbReference type="InterPro" id="IPR052155">
    <property type="entry name" value="Biofilm_reg_signaling"/>
</dbReference>
<dbReference type="Pfam" id="PF08448">
    <property type="entry name" value="PAS_4"/>
    <property type="match status" value="1"/>
</dbReference>
<dbReference type="Pfam" id="PF01590">
    <property type="entry name" value="GAF"/>
    <property type="match status" value="1"/>
</dbReference>
<dbReference type="PANTHER" id="PTHR44757">
    <property type="entry name" value="DIGUANYLATE CYCLASE DGCP"/>
    <property type="match status" value="1"/>
</dbReference>
<dbReference type="PANTHER" id="PTHR44757:SF2">
    <property type="entry name" value="BIOFILM ARCHITECTURE MAINTENANCE PROTEIN MBAA"/>
    <property type="match status" value="1"/>
</dbReference>
<feature type="domain" description="GGDEF" evidence="2">
    <location>
        <begin position="356"/>
        <end position="488"/>
    </location>
</feature>
<proteinExistence type="predicted"/>
<dbReference type="InterPro" id="IPR000160">
    <property type="entry name" value="GGDEF_dom"/>
</dbReference>
<evidence type="ECO:0000313" key="4">
    <source>
        <dbReference type="Proteomes" id="UP000470246"/>
    </source>
</evidence>
<dbReference type="InterPro" id="IPR035965">
    <property type="entry name" value="PAS-like_dom_sf"/>
</dbReference>
<dbReference type="InterPro" id="IPR013656">
    <property type="entry name" value="PAS_4"/>
</dbReference>
<dbReference type="SUPFAM" id="SSF55073">
    <property type="entry name" value="Nucleotide cyclase"/>
    <property type="match status" value="1"/>
</dbReference>
<sequence>MDAAVALSAGRTGHTGLLDGLDVDDVRCDPELDGIVRVAAAVTRTAYATVNLLDGAGPRQLSSHGFTGAPSPEEASISAVLAGWPPGVHLFPDLSTDPRFSTNPWVDGRWGRLRGYASVHLVSDGVTIGTLCVLDERPRVFTDTDRDRLADLAEVIVGVFARRRALRDLADVAAAEVVARREAERSHAELVRSEAFVRALLEALPVGVVAADAEGRVDLFNRVSREWHGLDADPGIAIDDVPEVFSLTDVDGVPLPPDRVPLMRLYAEGSLSDVEMGIQPTGGPVRRVTVSGTTVRDGVGTLLGAVVAMADVTTQREMEAALRAAAVHDPLTGLPNRTLLVDRLGQFLPAGRRGEPGLAVLFCDLDGFKPVNDAAGHAVGDEVLVSAVRRLQAAVRPGDTVARIGGDEFVVLCPGVDSPEAAQVIADRITQAFAAPLHCGRGSEHRVGVSVGVAVGGPGDTPETVLAAADAAMYRVKDGRRSARALPA</sequence>
<dbReference type="PROSITE" id="PS50887">
    <property type="entry name" value="GGDEF"/>
    <property type="match status" value="1"/>
</dbReference>
<dbReference type="CDD" id="cd01949">
    <property type="entry name" value="GGDEF"/>
    <property type="match status" value="1"/>
</dbReference>
<evidence type="ECO:0000259" key="1">
    <source>
        <dbReference type="PROSITE" id="PS50113"/>
    </source>
</evidence>
<dbReference type="SMART" id="SM00267">
    <property type="entry name" value="GGDEF"/>
    <property type="match status" value="1"/>
</dbReference>
<feature type="domain" description="PAC" evidence="1">
    <location>
        <begin position="272"/>
        <end position="324"/>
    </location>
</feature>
<evidence type="ECO:0000259" key="2">
    <source>
        <dbReference type="PROSITE" id="PS50887"/>
    </source>
</evidence>
<reference evidence="3 4" key="1">
    <citation type="submission" date="2020-02" db="EMBL/GenBank/DDBJ databases">
        <title>Geodermatophilus sabuli CPCC 205279 I12A-02694.</title>
        <authorList>
            <person name="Jiang Z."/>
        </authorList>
    </citation>
    <scope>NUCLEOTIDE SEQUENCE [LARGE SCALE GENOMIC DNA]</scope>
    <source>
        <strain evidence="3 4">I12A-02694</strain>
    </source>
</reference>
<keyword evidence="4" id="KW-1185">Reference proteome</keyword>
<dbReference type="InterPro" id="IPR000700">
    <property type="entry name" value="PAS-assoc_C"/>
</dbReference>
<dbReference type="InterPro" id="IPR003018">
    <property type="entry name" value="GAF"/>
</dbReference>
<gene>
    <name evidence="3" type="ORF">GCU56_13900</name>
</gene>
<dbReference type="InterPro" id="IPR043128">
    <property type="entry name" value="Rev_trsase/Diguanyl_cyclase"/>
</dbReference>
<dbReference type="EMBL" id="JAAGWF010000015">
    <property type="protein sequence ID" value="NEK58960.1"/>
    <property type="molecule type" value="Genomic_DNA"/>
</dbReference>
<dbReference type="Proteomes" id="UP000470246">
    <property type="component" value="Unassembled WGS sequence"/>
</dbReference>
<comment type="caution">
    <text evidence="3">The sequence shown here is derived from an EMBL/GenBank/DDBJ whole genome shotgun (WGS) entry which is preliminary data.</text>
</comment>
<dbReference type="RefSeq" id="WP_163482342.1">
    <property type="nucleotide sequence ID" value="NZ_JAAGWF010000015.1"/>
</dbReference>
<dbReference type="SUPFAM" id="SSF55781">
    <property type="entry name" value="GAF domain-like"/>
    <property type="match status" value="1"/>
</dbReference>
<dbReference type="InterPro" id="IPR029016">
    <property type="entry name" value="GAF-like_dom_sf"/>
</dbReference>
<dbReference type="Gene3D" id="3.30.450.40">
    <property type="match status" value="1"/>
</dbReference>
<dbReference type="SUPFAM" id="SSF55785">
    <property type="entry name" value="PYP-like sensor domain (PAS domain)"/>
    <property type="match status" value="1"/>
</dbReference>
<dbReference type="NCBIfam" id="TIGR00254">
    <property type="entry name" value="GGDEF"/>
    <property type="match status" value="1"/>
</dbReference>
<name>A0A7K3W2R2_9ACTN</name>
<dbReference type="PROSITE" id="PS50113">
    <property type="entry name" value="PAC"/>
    <property type="match status" value="1"/>
</dbReference>
<dbReference type="InterPro" id="IPR029787">
    <property type="entry name" value="Nucleotide_cyclase"/>
</dbReference>
<dbReference type="AlphaFoldDB" id="A0A7K3W2R2"/>